<comment type="caution">
    <text evidence="1">The sequence shown here is derived from an EMBL/GenBank/DDBJ whole genome shotgun (WGS) entry which is preliminary data.</text>
</comment>
<evidence type="ECO:0000313" key="2">
    <source>
        <dbReference type="Proteomes" id="UP000821845"/>
    </source>
</evidence>
<organism evidence="1 2">
    <name type="scientific">Hyalomma asiaticum</name>
    <name type="common">Tick</name>
    <dbReference type="NCBI Taxonomy" id="266040"/>
    <lineage>
        <taxon>Eukaryota</taxon>
        <taxon>Metazoa</taxon>
        <taxon>Ecdysozoa</taxon>
        <taxon>Arthropoda</taxon>
        <taxon>Chelicerata</taxon>
        <taxon>Arachnida</taxon>
        <taxon>Acari</taxon>
        <taxon>Parasitiformes</taxon>
        <taxon>Ixodida</taxon>
        <taxon>Ixodoidea</taxon>
        <taxon>Ixodidae</taxon>
        <taxon>Hyalomminae</taxon>
        <taxon>Hyalomma</taxon>
    </lineage>
</organism>
<sequence length="243" mass="27351">MMAPSLVRSMALLATAFVAALSVRPIVDYLEYIRDATGYADSRYKGKLNLLVLDLKTAKLGPKAKKKAGLTLAMNLWKHLWEGGFDVGMNDPLEKIGLMYKQLGINSHRWQGDGLSNCVRFLVPVGRLVEAVKARDSRKGYMDKVYHWTVDLPHFIKKSIEHGVDGIITNRPDNVLHVLNSTPYSELLKVADFRDSPWTRYIEPAVKKDTDRTTEVLGGGDEGEKTKRPPKLDPSEITSFWTH</sequence>
<name>A0ACB7S4R7_HYAAI</name>
<evidence type="ECO:0000313" key="1">
    <source>
        <dbReference type="EMBL" id="KAH6929768.1"/>
    </source>
</evidence>
<protein>
    <submittedName>
        <fullName evidence="1">Uncharacterized protein</fullName>
    </submittedName>
</protein>
<dbReference type="EMBL" id="CM023485">
    <property type="protein sequence ID" value="KAH6929768.1"/>
    <property type="molecule type" value="Genomic_DNA"/>
</dbReference>
<dbReference type="Proteomes" id="UP000821845">
    <property type="component" value="Chromosome 5"/>
</dbReference>
<reference evidence="1" key="1">
    <citation type="submission" date="2020-05" db="EMBL/GenBank/DDBJ databases">
        <title>Large-scale comparative analyses of tick genomes elucidate their genetic diversity and vector capacities.</title>
        <authorList>
            <person name="Jia N."/>
            <person name="Wang J."/>
            <person name="Shi W."/>
            <person name="Du L."/>
            <person name="Sun Y."/>
            <person name="Zhan W."/>
            <person name="Jiang J."/>
            <person name="Wang Q."/>
            <person name="Zhang B."/>
            <person name="Ji P."/>
            <person name="Sakyi L.B."/>
            <person name="Cui X."/>
            <person name="Yuan T."/>
            <person name="Jiang B."/>
            <person name="Yang W."/>
            <person name="Lam T.T.-Y."/>
            <person name="Chang Q."/>
            <person name="Ding S."/>
            <person name="Wang X."/>
            <person name="Zhu J."/>
            <person name="Ruan X."/>
            <person name="Zhao L."/>
            <person name="Wei J."/>
            <person name="Que T."/>
            <person name="Du C."/>
            <person name="Cheng J."/>
            <person name="Dai P."/>
            <person name="Han X."/>
            <person name="Huang E."/>
            <person name="Gao Y."/>
            <person name="Liu J."/>
            <person name="Shao H."/>
            <person name="Ye R."/>
            <person name="Li L."/>
            <person name="Wei W."/>
            <person name="Wang X."/>
            <person name="Wang C."/>
            <person name="Yang T."/>
            <person name="Huo Q."/>
            <person name="Li W."/>
            <person name="Guo W."/>
            <person name="Chen H."/>
            <person name="Zhou L."/>
            <person name="Ni X."/>
            <person name="Tian J."/>
            <person name="Zhou Y."/>
            <person name="Sheng Y."/>
            <person name="Liu T."/>
            <person name="Pan Y."/>
            <person name="Xia L."/>
            <person name="Li J."/>
            <person name="Zhao F."/>
            <person name="Cao W."/>
        </authorList>
    </citation>
    <scope>NUCLEOTIDE SEQUENCE</scope>
    <source>
        <strain evidence="1">Hyas-2018</strain>
    </source>
</reference>
<keyword evidence="2" id="KW-1185">Reference proteome</keyword>
<gene>
    <name evidence="1" type="ORF">HPB50_005855</name>
</gene>
<accession>A0ACB7S4R7</accession>
<proteinExistence type="predicted"/>